<comment type="caution">
    <text evidence="2">The sequence shown here is derived from an EMBL/GenBank/DDBJ whole genome shotgun (WGS) entry which is preliminary data.</text>
</comment>
<feature type="compositionally biased region" description="Low complexity" evidence="1">
    <location>
        <begin position="235"/>
        <end position="252"/>
    </location>
</feature>
<feature type="region of interest" description="Disordered" evidence="1">
    <location>
        <begin position="229"/>
        <end position="252"/>
    </location>
</feature>
<protein>
    <submittedName>
        <fullName evidence="2">Uncharacterized protein</fullName>
    </submittedName>
</protein>
<dbReference type="Proteomes" id="UP001345013">
    <property type="component" value="Unassembled WGS sequence"/>
</dbReference>
<reference evidence="2 3" key="1">
    <citation type="submission" date="2023-08" db="EMBL/GenBank/DDBJ databases">
        <title>Black Yeasts Isolated from many extreme environments.</title>
        <authorList>
            <person name="Coleine C."/>
            <person name="Stajich J.E."/>
            <person name="Selbmann L."/>
        </authorList>
    </citation>
    <scope>NUCLEOTIDE SEQUENCE [LARGE SCALE GENOMIC DNA]</scope>
    <source>
        <strain evidence="2 3">CCFEE 5885</strain>
    </source>
</reference>
<keyword evidence="3" id="KW-1185">Reference proteome</keyword>
<organism evidence="2 3">
    <name type="scientific">Lithohypha guttulata</name>
    <dbReference type="NCBI Taxonomy" id="1690604"/>
    <lineage>
        <taxon>Eukaryota</taxon>
        <taxon>Fungi</taxon>
        <taxon>Dikarya</taxon>
        <taxon>Ascomycota</taxon>
        <taxon>Pezizomycotina</taxon>
        <taxon>Eurotiomycetes</taxon>
        <taxon>Chaetothyriomycetidae</taxon>
        <taxon>Chaetothyriales</taxon>
        <taxon>Trichomeriaceae</taxon>
        <taxon>Lithohypha</taxon>
    </lineage>
</organism>
<evidence type="ECO:0000313" key="2">
    <source>
        <dbReference type="EMBL" id="KAK5077597.1"/>
    </source>
</evidence>
<gene>
    <name evidence="2" type="ORF">LTR24_009519</name>
</gene>
<dbReference type="EMBL" id="JAVRRG010000212">
    <property type="protein sequence ID" value="KAK5077597.1"/>
    <property type="molecule type" value="Genomic_DNA"/>
</dbReference>
<proteinExistence type="predicted"/>
<evidence type="ECO:0000256" key="1">
    <source>
        <dbReference type="SAM" id="MobiDB-lite"/>
    </source>
</evidence>
<name>A0ABR0JXJ9_9EURO</name>
<accession>A0ABR0JXJ9</accession>
<feature type="region of interest" description="Disordered" evidence="1">
    <location>
        <begin position="295"/>
        <end position="343"/>
    </location>
</feature>
<sequence>MKLSTTKKWLAALISLTSKHEQKTESSLAPSSAVQRDVQPRDDETRVLHISADIPYIVTLVTAEETVVQTRYQTLDTLITRTTTENVVKLGPVGVSTVITIVGEPVTVSSGVPYTAAQINALTEITCVDQNTCTPTLTPITYDCPEVTAGAVPTTMQYYSCTAGETCTGQAYQINLPCNCGSSTCTVGVPFLPIGVVIVPFGEPLPPVLPEPEDIPVYSAPWVTPTISPTITDGQSSVSTTSSAQTSSSSAVSSTSSASACDLAPFTIPDDYSKTLEAWLSLFTFTLNTTAAMTTASATSSESPTTVTTASVSSSQTPTTVTASTTLSPTVSTTSTTPTPSPTSTSWLFTVDTTWNPSFLSWQSAQSSQQAASISSASASASKIEAMSRCEHYSVQAFPSPIPDDWKASRTETDDKYLCLADPNKIDTGKDVWPADWEYQPFNVSNMWDSADPEDTLIDKFCGTLADNSITVTYGGNPQGMCLKYDKGQCKSHSTNDDCGQYEHISPALNGATVVIAVTYRKNSYSCGDDEKKPQDFKKLGVAACKKKIKGKLIDRCTIKNAEKGTDWANYGTLGGTLWDGCMMYTVIAVKNPPKW</sequence>
<evidence type="ECO:0000313" key="3">
    <source>
        <dbReference type="Proteomes" id="UP001345013"/>
    </source>
</evidence>